<feature type="compositionally biased region" description="Low complexity" evidence="1">
    <location>
        <begin position="108"/>
        <end position="118"/>
    </location>
</feature>
<dbReference type="AlphaFoldDB" id="A0A7S3PZN2"/>
<reference evidence="3" key="1">
    <citation type="submission" date="2021-01" db="EMBL/GenBank/DDBJ databases">
        <authorList>
            <person name="Corre E."/>
            <person name="Pelletier E."/>
            <person name="Niang G."/>
            <person name="Scheremetjew M."/>
            <person name="Finn R."/>
            <person name="Kale V."/>
            <person name="Holt S."/>
            <person name="Cochrane G."/>
            <person name="Meng A."/>
            <person name="Brown T."/>
            <person name="Cohen L."/>
        </authorList>
    </citation>
    <scope>NUCLEOTIDE SEQUENCE</scope>
    <source>
        <strain evidence="3">MM31A-1</strain>
    </source>
</reference>
<sequence>MTAQDEAKQLDSVTDRVTEEESTMDASAAKSKVLSLSSDVHTGMDSAAEEKSKSAKKALAAIEVSKEDIDVLVEELEISEDVADKALREVLFEGGGIVTVTDGGEGAGASPSPSPLGEALRRLIRS</sequence>
<organism evidence="3">
    <name type="scientific">Chaetoceros debilis</name>
    <dbReference type="NCBI Taxonomy" id="122233"/>
    <lineage>
        <taxon>Eukaryota</taxon>
        <taxon>Sar</taxon>
        <taxon>Stramenopiles</taxon>
        <taxon>Ochrophyta</taxon>
        <taxon>Bacillariophyta</taxon>
        <taxon>Coscinodiscophyceae</taxon>
        <taxon>Chaetocerotophycidae</taxon>
        <taxon>Chaetocerotales</taxon>
        <taxon>Chaetocerotaceae</taxon>
        <taxon>Chaetoceros</taxon>
    </lineage>
</organism>
<accession>A0A7S3PZN2</accession>
<evidence type="ECO:0000313" key="3">
    <source>
        <dbReference type="EMBL" id="CAE0460884.1"/>
    </source>
</evidence>
<feature type="region of interest" description="Disordered" evidence="1">
    <location>
        <begin position="101"/>
        <end position="126"/>
    </location>
</feature>
<gene>
    <name evidence="3" type="ORF">CDEB00056_LOCUS5725</name>
</gene>
<dbReference type="EMBL" id="HBIO01007614">
    <property type="protein sequence ID" value="CAE0460884.1"/>
    <property type="molecule type" value="Transcribed_RNA"/>
</dbReference>
<feature type="compositionally biased region" description="Basic and acidic residues" evidence="1">
    <location>
        <begin position="1"/>
        <end position="19"/>
    </location>
</feature>
<dbReference type="InterPro" id="IPR044034">
    <property type="entry name" value="NAC-like_UBA"/>
</dbReference>
<feature type="region of interest" description="Disordered" evidence="1">
    <location>
        <begin position="1"/>
        <end position="32"/>
    </location>
</feature>
<evidence type="ECO:0000256" key="1">
    <source>
        <dbReference type="SAM" id="MobiDB-lite"/>
    </source>
</evidence>
<feature type="domain" description="Nascent polypeptide-associated complex subunit alpha-like UBA" evidence="2">
    <location>
        <begin position="62"/>
        <end position="89"/>
    </location>
</feature>
<evidence type="ECO:0000259" key="2">
    <source>
        <dbReference type="Pfam" id="PF19026"/>
    </source>
</evidence>
<name>A0A7S3PZN2_9STRA</name>
<protein>
    <recommendedName>
        <fullName evidence="2">Nascent polypeptide-associated complex subunit alpha-like UBA domain-containing protein</fullName>
    </recommendedName>
</protein>
<proteinExistence type="predicted"/>
<dbReference type="Pfam" id="PF19026">
    <property type="entry name" value="UBA_HYPK"/>
    <property type="match status" value="1"/>
</dbReference>